<dbReference type="PROSITE" id="PS00041">
    <property type="entry name" value="HTH_ARAC_FAMILY_1"/>
    <property type="match status" value="1"/>
</dbReference>
<comment type="catalytic activity">
    <reaction evidence="1">
        <text>Hydrolysis of alkylated DNA, releasing 3-methyladenine, 3-methylguanine, 7-methylguanine and 7-methyladenine.</text>
        <dbReference type="EC" id="3.2.2.21"/>
    </reaction>
</comment>
<comment type="cofactor">
    <cofactor evidence="2">
        <name>Zn(2+)</name>
        <dbReference type="ChEBI" id="CHEBI:29105"/>
    </cofactor>
</comment>
<organism evidence="16 17">
    <name type="scientific">Williamsia serinedens</name>
    <dbReference type="NCBI Taxonomy" id="391736"/>
    <lineage>
        <taxon>Bacteria</taxon>
        <taxon>Bacillati</taxon>
        <taxon>Actinomycetota</taxon>
        <taxon>Actinomycetes</taxon>
        <taxon>Mycobacteriales</taxon>
        <taxon>Nocardiaceae</taxon>
        <taxon>Williamsia</taxon>
    </lineage>
</organism>
<reference evidence="16 17" key="1">
    <citation type="submission" date="2022-06" db="EMBL/GenBank/DDBJ databases">
        <title>Genomic Encyclopedia of Archaeal and Bacterial Type Strains, Phase II (KMG-II): from individual species to whole genera.</title>
        <authorList>
            <person name="Goeker M."/>
        </authorList>
    </citation>
    <scope>NUCLEOTIDE SEQUENCE [LARGE SCALE GENOMIC DNA]</scope>
    <source>
        <strain evidence="16 17">DSM 45037</strain>
    </source>
</reference>
<dbReference type="InterPro" id="IPR018060">
    <property type="entry name" value="HTH_AraC"/>
</dbReference>
<dbReference type="CDD" id="cd00056">
    <property type="entry name" value="ENDO3c"/>
    <property type="match status" value="1"/>
</dbReference>
<protein>
    <recommendedName>
        <fullName evidence="3">DNA-3-methyladenine glycosylase II</fullName>
        <ecNumber evidence="3">3.2.2.21</ecNumber>
    </recommendedName>
</protein>
<dbReference type="InterPro" id="IPR035451">
    <property type="entry name" value="Ada-like_dom_sf"/>
</dbReference>
<evidence type="ECO:0000256" key="10">
    <source>
        <dbReference type="ARBA" id="ARBA00023125"/>
    </source>
</evidence>
<evidence type="ECO:0000256" key="7">
    <source>
        <dbReference type="ARBA" id="ARBA00022763"/>
    </source>
</evidence>
<dbReference type="InterPro" id="IPR003265">
    <property type="entry name" value="HhH-GPD_domain"/>
</dbReference>
<keyword evidence="17" id="KW-1185">Reference proteome</keyword>
<keyword evidence="8" id="KW-0862">Zinc</keyword>
<dbReference type="Pfam" id="PF06029">
    <property type="entry name" value="AlkA_N"/>
    <property type="match status" value="1"/>
</dbReference>
<dbReference type="RefSeq" id="WP_253654780.1">
    <property type="nucleotide sequence ID" value="NZ_BAAAOE010000002.1"/>
</dbReference>
<keyword evidence="10" id="KW-0238">DNA-binding</keyword>
<evidence type="ECO:0000256" key="2">
    <source>
        <dbReference type="ARBA" id="ARBA00001947"/>
    </source>
</evidence>
<dbReference type="PANTHER" id="PTHR43003:SF13">
    <property type="entry name" value="DNA-3-METHYLADENINE GLYCOSYLASE 2"/>
    <property type="match status" value="1"/>
</dbReference>
<dbReference type="EC" id="3.2.2.21" evidence="3"/>
<feature type="compositionally biased region" description="Basic and acidic residues" evidence="14">
    <location>
        <begin position="517"/>
        <end position="530"/>
    </location>
</feature>
<dbReference type="InterPro" id="IPR010316">
    <property type="entry name" value="AlkA_N"/>
</dbReference>
<dbReference type="Proteomes" id="UP001205740">
    <property type="component" value="Unassembled WGS sequence"/>
</dbReference>
<evidence type="ECO:0000259" key="15">
    <source>
        <dbReference type="PROSITE" id="PS01124"/>
    </source>
</evidence>
<evidence type="ECO:0000256" key="14">
    <source>
        <dbReference type="SAM" id="MobiDB-lite"/>
    </source>
</evidence>
<evidence type="ECO:0000256" key="1">
    <source>
        <dbReference type="ARBA" id="ARBA00000086"/>
    </source>
</evidence>
<dbReference type="InterPro" id="IPR051912">
    <property type="entry name" value="Alkylbase_DNA_Glycosylase/TA"/>
</dbReference>
<dbReference type="PANTHER" id="PTHR43003">
    <property type="entry name" value="DNA-3-METHYLADENINE GLYCOSYLASE"/>
    <property type="match status" value="1"/>
</dbReference>
<dbReference type="Gene3D" id="3.40.10.10">
    <property type="entry name" value="DNA Methylphosphotriester Repair Domain"/>
    <property type="match status" value="1"/>
</dbReference>
<dbReference type="InterPro" id="IPR018062">
    <property type="entry name" value="HTH_AraC-typ_CS"/>
</dbReference>
<dbReference type="SUPFAM" id="SSF57884">
    <property type="entry name" value="Ada DNA repair protein, N-terminal domain (N-Ada 10)"/>
    <property type="match status" value="1"/>
</dbReference>
<evidence type="ECO:0000256" key="4">
    <source>
        <dbReference type="ARBA" id="ARBA00022603"/>
    </source>
</evidence>
<dbReference type="InterPro" id="IPR037046">
    <property type="entry name" value="AlkA_N_sf"/>
</dbReference>
<dbReference type="SUPFAM" id="SSF55945">
    <property type="entry name" value="TATA-box binding protein-like"/>
    <property type="match status" value="1"/>
</dbReference>
<accession>A0ABT1H2L5</accession>
<dbReference type="Gene3D" id="1.10.1670.10">
    <property type="entry name" value="Helix-hairpin-Helix base-excision DNA repair enzymes (C-terminal)"/>
    <property type="match status" value="1"/>
</dbReference>
<feature type="region of interest" description="Disordered" evidence="14">
    <location>
        <begin position="495"/>
        <end position="530"/>
    </location>
</feature>
<keyword evidence="4" id="KW-0489">Methyltransferase</keyword>
<sequence length="530" mass="57341">MTAAAPVVPTGPDGVVGLDFDGCYRALAARDRRFDGQFFVTVSSTGIYCRPSCPAIRPRRENVDFVLTAAAAQQRGFRACRRCLPDAVPGSPHWDVGTDLASRAMRLIGDGVVDREGVDGLARALGYSVRHVTRVLGEHLGAGPLALARAHRATSARLLIQCTSMSMSDIAFAAGFASIRQFNDTIREVFDETPTALRRRADTTRTPRTDGTTVRLRLGLRRPFAPAWLDWFLAGHAVDGLEHHDGTAFHRAMTTPHGHVIVSAELHDQHVDAAVTAGDLRDLGPSIHRLRRLLDLDADAEAVDDALAADPEIGPLVGAWPGIRVPGAVDGFETLVRTMVGQQISLAAARTHVGRLVTTLGEPVDAAGDLPVTHLFPTAAAIAERGHEVLRGPRRRMAAIVGVARTVADGALTLHPAMESAELREALLAQPGIGRWTADYVVMRVLRDPDILLDGDLVLRRHADALGIDLRDTSRWSPWRSYVSMHLWRDALAPTVPTLRPSPPAPRDGTDPTVRASDGRQPHHDPEENP</sequence>
<dbReference type="InterPro" id="IPR011257">
    <property type="entry name" value="DNA_glycosylase"/>
</dbReference>
<dbReference type="EMBL" id="JAMTCG010000004">
    <property type="protein sequence ID" value="MCP2161199.1"/>
    <property type="molecule type" value="Genomic_DNA"/>
</dbReference>
<keyword evidence="6" id="KW-0479">Metal-binding</keyword>
<dbReference type="PROSITE" id="PS01124">
    <property type="entry name" value="HTH_ARAC_FAMILY_2"/>
    <property type="match status" value="1"/>
</dbReference>
<evidence type="ECO:0000256" key="9">
    <source>
        <dbReference type="ARBA" id="ARBA00023015"/>
    </source>
</evidence>
<dbReference type="Gene3D" id="3.30.310.20">
    <property type="entry name" value="DNA-3-methyladenine glycosylase AlkA, N-terminal domain"/>
    <property type="match status" value="1"/>
</dbReference>
<name>A0ABT1H2L5_9NOCA</name>
<dbReference type="SUPFAM" id="SSF48150">
    <property type="entry name" value="DNA-glycosylase"/>
    <property type="match status" value="1"/>
</dbReference>
<dbReference type="InterPro" id="IPR004026">
    <property type="entry name" value="Ada_DNA_repair_Zn-bd"/>
</dbReference>
<keyword evidence="5" id="KW-0808">Transferase</keyword>
<dbReference type="Gene3D" id="1.10.10.60">
    <property type="entry name" value="Homeodomain-like"/>
    <property type="match status" value="1"/>
</dbReference>
<dbReference type="InterPro" id="IPR023170">
    <property type="entry name" value="HhH_base_excis_C"/>
</dbReference>
<keyword evidence="12" id="KW-0804">Transcription</keyword>
<evidence type="ECO:0000313" key="16">
    <source>
        <dbReference type="EMBL" id="MCP2161199.1"/>
    </source>
</evidence>
<keyword evidence="9" id="KW-0805">Transcription regulation</keyword>
<dbReference type="Pfam" id="PF12833">
    <property type="entry name" value="HTH_18"/>
    <property type="match status" value="1"/>
</dbReference>
<evidence type="ECO:0000313" key="17">
    <source>
        <dbReference type="Proteomes" id="UP001205740"/>
    </source>
</evidence>
<dbReference type="Pfam" id="PF02805">
    <property type="entry name" value="Ada_Zn_binding"/>
    <property type="match status" value="1"/>
</dbReference>
<gene>
    <name evidence="16" type="ORF">LX12_002394</name>
</gene>
<evidence type="ECO:0000256" key="12">
    <source>
        <dbReference type="ARBA" id="ARBA00023163"/>
    </source>
</evidence>
<dbReference type="SMART" id="SM00478">
    <property type="entry name" value="ENDO3c"/>
    <property type="match status" value="1"/>
</dbReference>
<dbReference type="SMART" id="SM01009">
    <property type="entry name" value="AlkA_N"/>
    <property type="match status" value="1"/>
</dbReference>
<dbReference type="InterPro" id="IPR009057">
    <property type="entry name" value="Homeodomain-like_sf"/>
</dbReference>
<comment type="caution">
    <text evidence="16">The sequence shown here is derived from an EMBL/GenBank/DDBJ whole genome shotgun (WGS) entry which is preliminary data.</text>
</comment>
<keyword evidence="13" id="KW-0234">DNA repair</keyword>
<evidence type="ECO:0000256" key="11">
    <source>
        <dbReference type="ARBA" id="ARBA00023159"/>
    </source>
</evidence>
<dbReference type="SMART" id="SM00342">
    <property type="entry name" value="HTH_ARAC"/>
    <property type="match status" value="1"/>
</dbReference>
<evidence type="ECO:0000256" key="13">
    <source>
        <dbReference type="ARBA" id="ARBA00023204"/>
    </source>
</evidence>
<keyword evidence="11" id="KW-0010">Activator</keyword>
<keyword evidence="7" id="KW-0227">DNA damage</keyword>
<evidence type="ECO:0000256" key="3">
    <source>
        <dbReference type="ARBA" id="ARBA00012000"/>
    </source>
</evidence>
<dbReference type="SUPFAM" id="SSF46689">
    <property type="entry name" value="Homeodomain-like"/>
    <property type="match status" value="1"/>
</dbReference>
<feature type="domain" description="HTH araC/xylS-type" evidence="15">
    <location>
        <begin position="102"/>
        <end position="200"/>
    </location>
</feature>
<proteinExistence type="predicted"/>
<evidence type="ECO:0000256" key="6">
    <source>
        <dbReference type="ARBA" id="ARBA00022723"/>
    </source>
</evidence>
<evidence type="ECO:0000256" key="5">
    <source>
        <dbReference type="ARBA" id="ARBA00022679"/>
    </source>
</evidence>
<dbReference type="Gene3D" id="1.10.340.30">
    <property type="entry name" value="Hypothetical protein, domain 2"/>
    <property type="match status" value="1"/>
</dbReference>
<evidence type="ECO:0000256" key="8">
    <source>
        <dbReference type="ARBA" id="ARBA00022833"/>
    </source>
</evidence>